<dbReference type="SUPFAM" id="SSF48008">
    <property type="entry name" value="GntR ligand-binding domain-like"/>
    <property type="match status" value="1"/>
</dbReference>
<dbReference type="PANTHER" id="PTHR43537:SF5">
    <property type="entry name" value="UXU OPERON TRANSCRIPTIONAL REGULATOR"/>
    <property type="match status" value="1"/>
</dbReference>
<evidence type="ECO:0000313" key="6">
    <source>
        <dbReference type="Proteomes" id="UP000260773"/>
    </source>
</evidence>
<dbReference type="RefSeq" id="WP_117529068.1">
    <property type="nucleotide sequence ID" value="NZ_JAQDKA010000016.1"/>
</dbReference>
<dbReference type="AlphaFoldDB" id="A0A3E2TF76"/>
<dbReference type="PROSITE" id="PS50949">
    <property type="entry name" value="HTH_GNTR"/>
    <property type="match status" value="1"/>
</dbReference>
<dbReference type="PANTHER" id="PTHR43537">
    <property type="entry name" value="TRANSCRIPTIONAL REGULATOR, GNTR FAMILY"/>
    <property type="match status" value="1"/>
</dbReference>
<evidence type="ECO:0000256" key="3">
    <source>
        <dbReference type="ARBA" id="ARBA00023163"/>
    </source>
</evidence>
<evidence type="ECO:0000256" key="2">
    <source>
        <dbReference type="ARBA" id="ARBA00023125"/>
    </source>
</evidence>
<dbReference type="InterPro" id="IPR011711">
    <property type="entry name" value="GntR_C"/>
</dbReference>
<dbReference type="Pfam" id="PF07729">
    <property type="entry name" value="FCD"/>
    <property type="match status" value="1"/>
</dbReference>
<dbReference type="InterPro" id="IPR000524">
    <property type="entry name" value="Tscrpt_reg_HTH_GntR"/>
</dbReference>
<dbReference type="Gene3D" id="1.20.120.530">
    <property type="entry name" value="GntR ligand-binding domain-like"/>
    <property type="match status" value="1"/>
</dbReference>
<proteinExistence type="predicted"/>
<accession>A0A3E2TF76</accession>
<dbReference type="GO" id="GO:0003677">
    <property type="term" value="F:DNA binding"/>
    <property type="evidence" value="ECO:0007669"/>
    <property type="project" value="UniProtKB-KW"/>
</dbReference>
<protein>
    <submittedName>
        <fullName evidence="5">FadR family transcriptional regulator</fullName>
    </submittedName>
</protein>
<keyword evidence="2" id="KW-0238">DNA-binding</keyword>
<keyword evidence="1" id="KW-0805">Transcription regulation</keyword>
<dbReference type="CDD" id="cd07377">
    <property type="entry name" value="WHTH_GntR"/>
    <property type="match status" value="1"/>
</dbReference>
<evidence type="ECO:0000256" key="1">
    <source>
        <dbReference type="ARBA" id="ARBA00023015"/>
    </source>
</evidence>
<dbReference type="SMART" id="SM00895">
    <property type="entry name" value="FCD"/>
    <property type="match status" value="1"/>
</dbReference>
<comment type="caution">
    <text evidence="5">The sequence shown here is derived from an EMBL/GenBank/DDBJ whole genome shotgun (WGS) entry which is preliminary data.</text>
</comment>
<dbReference type="EMBL" id="QVEP01000057">
    <property type="protein sequence ID" value="RGB74189.1"/>
    <property type="molecule type" value="Genomic_DNA"/>
</dbReference>
<dbReference type="SMART" id="SM00345">
    <property type="entry name" value="HTH_GNTR"/>
    <property type="match status" value="1"/>
</dbReference>
<dbReference type="Proteomes" id="UP000260773">
    <property type="component" value="Unassembled WGS sequence"/>
</dbReference>
<dbReference type="InterPro" id="IPR036388">
    <property type="entry name" value="WH-like_DNA-bd_sf"/>
</dbReference>
<evidence type="ECO:0000259" key="4">
    <source>
        <dbReference type="PROSITE" id="PS50949"/>
    </source>
</evidence>
<dbReference type="Gene3D" id="1.10.10.10">
    <property type="entry name" value="Winged helix-like DNA-binding domain superfamily/Winged helix DNA-binding domain"/>
    <property type="match status" value="1"/>
</dbReference>
<dbReference type="GO" id="GO:0003700">
    <property type="term" value="F:DNA-binding transcription factor activity"/>
    <property type="evidence" value="ECO:0007669"/>
    <property type="project" value="InterPro"/>
</dbReference>
<dbReference type="Pfam" id="PF00392">
    <property type="entry name" value="GntR"/>
    <property type="match status" value="1"/>
</dbReference>
<dbReference type="SUPFAM" id="SSF46785">
    <property type="entry name" value="Winged helix' DNA-binding domain"/>
    <property type="match status" value="1"/>
</dbReference>
<name>A0A3E2TF76_9FIRM</name>
<gene>
    <name evidence="5" type="ORF">DW070_15200</name>
</gene>
<feature type="domain" description="HTH gntR-type" evidence="4">
    <location>
        <begin position="8"/>
        <end position="76"/>
    </location>
</feature>
<organism evidence="5 6">
    <name type="scientific">Coprococcus catus</name>
    <dbReference type="NCBI Taxonomy" id="116085"/>
    <lineage>
        <taxon>Bacteria</taxon>
        <taxon>Bacillati</taxon>
        <taxon>Bacillota</taxon>
        <taxon>Clostridia</taxon>
        <taxon>Lachnospirales</taxon>
        <taxon>Lachnospiraceae</taxon>
        <taxon>Coprococcus</taxon>
    </lineage>
</organism>
<sequence>MISSPEGKSLPQKISEDIISFILEEKLQPGDKLPNETVLSEYLNAGRSSIREAMKLLASRNIVTIRQGSGTYIASSPGVVQDPLGFTFIGNKQKLIHDLLEVRFLLEPSIAAMAAAHADENDIKKITALCDEMEALLKRHDEHTQKDIEFHTAIALSSKNVVVPRLIPVINSSIPLFVETTSGDLHEETIETHREIADAIAGHDPLRAQDAMYLHLVYNRKRIMLIEKNTGQI</sequence>
<dbReference type="InterPro" id="IPR036390">
    <property type="entry name" value="WH_DNA-bd_sf"/>
</dbReference>
<keyword evidence="3" id="KW-0804">Transcription</keyword>
<reference evidence="5 6" key="1">
    <citation type="submission" date="2018-08" db="EMBL/GenBank/DDBJ databases">
        <title>A genome reference for cultivated species of the human gut microbiota.</title>
        <authorList>
            <person name="Zou Y."/>
            <person name="Xue W."/>
            <person name="Luo G."/>
        </authorList>
    </citation>
    <scope>NUCLEOTIDE SEQUENCE [LARGE SCALE GENOMIC DNA]</scope>
    <source>
        <strain evidence="5 6">AF45-17</strain>
    </source>
</reference>
<dbReference type="InterPro" id="IPR008920">
    <property type="entry name" value="TF_FadR/GntR_C"/>
</dbReference>
<evidence type="ECO:0000313" key="5">
    <source>
        <dbReference type="EMBL" id="RGB74189.1"/>
    </source>
</evidence>